<sequence length="60" mass="6932">MDLMHLDIILIKSSIFMLGDWESSFFPLTLVGIVVRLGYCWVLLGTLLVVPWIFAVHKRQ</sequence>
<keyword evidence="1" id="KW-0472">Membrane</keyword>
<proteinExistence type="predicted"/>
<keyword evidence="3" id="KW-1185">Reference proteome</keyword>
<feature type="transmembrane region" description="Helical" evidence="1">
    <location>
        <begin position="25"/>
        <end position="54"/>
    </location>
</feature>
<protein>
    <submittedName>
        <fullName evidence="2">Uncharacterized protein</fullName>
    </submittedName>
</protein>
<name>A0ABD1L590_9FABA</name>
<keyword evidence="1" id="KW-1133">Transmembrane helix</keyword>
<gene>
    <name evidence="2" type="ORF">Fmac_032555</name>
</gene>
<comment type="caution">
    <text evidence="2">The sequence shown here is derived from an EMBL/GenBank/DDBJ whole genome shotgun (WGS) entry which is preliminary data.</text>
</comment>
<accession>A0ABD1L590</accession>
<organism evidence="2 3">
    <name type="scientific">Flemingia macrophylla</name>
    <dbReference type="NCBI Taxonomy" id="520843"/>
    <lineage>
        <taxon>Eukaryota</taxon>
        <taxon>Viridiplantae</taxon>
        <taxon>Streptophyta</taxon>
        <taxon>Embryophyta</taxon>
        <taxon>Tracheophyta</taxon>
        <taxon>Spermatophyta</taxon>
        <taxon>Magnoliopsida</taxon>
        <taxon>eudicotyledons</taxon>
        <taxon>Gunneridae</taxon>
        <taxon>Pentapetalae</taxon>
        <taxon>rosids</taxon>
        <taxon>fabids</taxon>
        <taxon>Fabales</taxon>
        <taxon>Fabaceae</taxon>
        <taxon>Papilionoideae</taxon>
        <taxon>50 kb inversion clade</taxon>
        <taxon>NPAAA clade</taxon>
        <taxon>indigoferoid/millettioid clade</taxon>
        <taxon>Phaseoleae</taxon>
        <taxon>Flemingia</taxon>
    </lineage>
</organism>
<dbReference type="EMBL" id="JBGMDY010000011">
    <property type="protein sequence ID" value="KAL2318679.1"/>
    <property type="molecule type" value="Genomic_DNA"/>
</dbReference>
<evidence type="ECO:0000313" key="3">
    <source>
        <dbReference type="Proteomes" id="UP001603857"/>
    </source>
</evidence>
<dbReference type="Proteomes" id="UP001603857">
    <property type="component" value="Unassembled WGS sequence"/>
</dbReference>
<keyword evidence="1" id="KW-0812">Transmembrane</keyword>
<evidence type="ECO:0000313" key="2">
    <source>
        <dbReference type="EMBL" id="KAL2318679.1"/>
    </source>
</evidence>
<dbReference type="AlphaFoldDB" id="A0ABD1L590"/>
<reference evidence="2 3" key="1">
    <citation type="submission" date="2024-08" db="EMBL/GenBank/DDBJ databases">
        <title>Insights into the chromosomal genome structure of Flemingia macrophylla.</title>
        <authorList>
            <person name="Ding Y."/>
            <person name="Zhao Y."/>
            <person name="Bi W."/>
            <person name="Wu M."/>
            <person name="Zhao G."/>
            <person name="Gong Y."/>
            <person name="Li W."/>
            <person name="Zhang P."/>
        </authorList>
    </citation>
    <scope>NUCLEOTIDE SEQUENCE [LARGE SCALE GENOMIC DNA]</scope>
    <source>
        <strain evidence="2">DYQJB</strain>
        <tissue evidence="2">Leaf</tissue>
    </source>
</reference>
<evidence type="ECO:0000256" key="1">
    <source>
        <dbReference type="SAM" id="Phobius"/>
    </source>
</evidence>